<feature type="domain" description="Peptidase M16 N-terminal" evidence="10">
    <location>
        <begin position="49"/>
        <end position="168"/>
    </location>
</feature>
<keyword evidence="9" id="KW-0732">Signal</keyword>
<evidence type="ECO:0000256" key="8">
    <source>
        <dbReference type="RuleBase" id="RU004447"/>
    </source>
</evidence>
<evidence type="ECO:0000256" key="5">
    <source>
        <dbReference type="ARBA" id="ARBA00022801"/>
    </source>
</evidence>
<dbReference type="GO" id="GO:0004222">
    <property type="term" value="F:metalloendopeptidase activity"/>
    <property type="evidence" value="ECO:0007669"/>
    <property type="project" value="InterPro"/>
</dbReference>
<reference evidence="12 13" key="1">
    <citation type="submission" date="2018-03" db="EMBL/GenBank/DDBJ databases">
        <title>Genomic Encyclopedia of Archaeal and Bacterial Type Strains, Phase II (KMG-II): from individual species to whole genera.</title>
        <authorList>
            <person name="Goeker M."/>
        </authorList>
    </citation>
    <scope>NUCLEOTIDE SEQUENCE [LARGE SCALE GENOMIC DNA]</scope>
    <source>
        <strain evidence="12 13">DSM 27267</strain>
    </source>
</reference>
<proteinExistence type="inferred from homology"/>
<gene>
    <name evidence="12" type="ORF">CLV93_11062</name>
</gene>
<dbReference type="InterPro" id="IPR050626">
    <property type="entry name" value="Peptidase_M16"/>
</dbReference>
<dbReference type="SUPFAM" id="SSF63411">
    <property type="entry name" value="LuxS/MPP-like metallohydrolase"/>
    <property type="match status" value="4"/>
</dbReference>
<feature type="signal peptide" evidence="9">
    <location>
        <begin position="1"/>
        <end position="19"/>
    </location>
</feature>
<evidence type="ECO:0000256" key="4">
    <source>
        <dbReference type="ARBA" id="ARBA00022723"/>
    </source>
</evidence>
<evidence type="ECO:0000256" key="6">
    <source>
        <dbReference type="ARBA" id="ARBA00022833"/>
    </source>
</evidence>
<feature type="domain" description="Peptidase M16 C-terminal" evidence="11">
    <location>
        <begin position="689"/>
        <end position="863"/>
    </location>
</feature>
<dbReference type="GO" id="GO:0006508">
    <property type="term" value="P:proteolysis"/>
    <property type="evidence" value="ECO:0007669"/>
    <property type="project" value="UniProtKB-KW"/>
</dbReference>
<evidence type="ECO:0000256" key="2">
    <source>
        <dbReference type="ARBA" id="ARBA00007261"/>
    </source>
</evidence>
<dbReference type="Pfam" id="PF00675">
    <property type="entry name" value="Peptidase_M16"/>
    <property type="match status" value="1"/>
</dbReference>
<evidence type="ECO:0000256" key="7">
    <source>
        <dbReference type="ARBA" id="ARBA00023049"/>
    </source>
</evidence>
<dbReference type="PROSITE" id="PS00143">
    <property type="entry name" value="INSULINASE"/>
    <property type="match status" value="1"/>
</dbReference>
<feature type="chain" id="PRO_5015202452" evidence="9">
    <location>
        <begin position="20"/>
        <end position="938"/>
    </location>
</feature>
<dbReference type="EMBL" id="PYGC01000010">
    <property type="protein sequence ID" value="PSK81278.1"/>
    <property type="molecule type" value="Genomic_DNA"/>
</dbReference>
<keyword evidence="3 12" id="KW-0645">Protease</keyword>
<evidence type="ECO:0000259" key="11">
    <source>
        <dbReference type="Pfam" id="PF05193"/>
    </source>
</evidence>
<protein>
    <submittedName>
        <fullName evidence="12">Zinc protease</fullName>
    </submittedName>
</protein>
<dbReference type="Gene3D" id="3.30.830.10">
    <property type="entry name" value="Metalloenzyme, LuxS/M16 peptidase-like"/>
    <property type="match status" value="4"/>
</dbReference>
<feature type="domain" description="Peptidase M16 C-terminal" evidence="11">
    <location>
        <begin position="210"/>
        <end position="386"/>
    </location>
</feature>
<dbReference type="PANTHER" id="PTHR43690">
    <property type="entry name" value="NARDILYSIN"/>
    <property type="match status" value="1"/>
</dbReference>
<sequence>MKKLILGLLTIFLAMGSYAQVPDLKAKIPFDPKTDKGVLKNGLTYYVRANHTPKNRAELMLVVSAGSILEDDDQQGLAHFCEHMSFNGTKNFPKNELVNYFESIGMEFGPEINAYTGFDQTVYMLKVPLDSVKYMNKGLQVLYDWASQVTDSNDEINKERGVIHEEWRGGQGAQQRMMKQWLPVFFKDSHYADRLPIGKMSVVDSCPPSAVRRFRNDWYRPDLQAVIVVGDFDQKKMVQEVKEKFSQIPIHKNERKKPSFDVPFQKGTLIKVVTDPEATYSSANLYIKHPMELDTTVGGYREMMMHSLYNSMINARLSEIAQKENPPFVFARSSYGGLVGPVDVYSSMVVTHPGKIPEGLKAVLIENQRVKDYGFTESELKRAKASMMSSMETAYNDRDKRQSISIANEYSRNFLERKEPVPGLDKEYQYYKELMPTITLADVDALAKKWLTPDNRVVIITAPDVKGVPVPTNDDVKKLLAEVDTAKIKPYKDQVSDAPLMPEQPTPGKIVSEKKIPEVNAEEWTLSNGAKVILKKTDFKDDEILFSAYGPGGYSVYSPSDDVSTDFAATIMQMSGLSDFTAPELDKKLAGKVANVEPFIRQITQGFQGSSSKKDVETLMKLVNLYFTHPRVDQSAFNSFMTRMESQLDNRKASPEAAFSDTFRVVASNYSPWVRPLTKKTLKEANFDRIKAIDKDRFSNAGDFKFIFVGNIDFDKMKPLVETYLASLPTTGKTDHWKDLGIRPPKGAVEKKVYKGTEPKSIQYIQFHGKLNYDTKDIVELDALAKILTTRLLESIREDKSSVYYIGAQPSFNKLPEPEYTMTIYYGTAPEKVDTLKAAVFDEIKDLLKNGPSQEEVHKAMEKMLRERETNLRENDYWLSALKSYYLNHDGDFSTFDQFNTEVNALNPKELQKAAKWVWDFNNYISVALLPEKGTKDK</sequence>
<dbReference type="InterPro" id="IPR011249">
    <property type="entry name" value="Metalloenz_LuxS/M16"/>
</dbReference>
<dbReference type="InterPro" id="IPR011765">
    <property type="entry name" value="Pept_M16_N"/>
</dbReference>
<comment type="cofactor">
    <cofactor evidence="1">
        <name>Zn(2+)</name>
        <dbReference type="ChEBI" id="CHEBI:29105"/>
    </cofactor>
</comment>
<dbReference type="InterPro" id="IPR007863">
    <property type="entry name" value="Peptidase_M16_C"/>
</dbReference>
<dbReference type="RefSeq" id="WP_106543271.1">
    <property type="nucleotide sequence ID" value="NZ_BLAU01000001.1"/>
</dbReference>
<evidence type="ECO:0000256" key="3">
    <source>
        <dbReference type="ARBA" id="ARBA00022670"/>
    </source>
</evidence>
<keyword evidence="6" id="KW-0862">Zinc</keyword>
<organism evidence="12 13">
    <name type="scientific">Prolixibacter denitrificans</name>
    <dbReference type="NCBI Taxonomy" id="1541063"/>
    <lineage>
        <taxon>Bacteria</taxon>
        <taxon>Pseudomonadati</taxon>
        <taxon>Bacteroidota</taxon>
        <taxon>Bacteroidia</taxon>
        <taxon>Marinilabiliales</taxon>
        <taxon>Prolixibacteraceae</taxon>
        <taxon>Prolixibacter</taxon>
    </lineage>
</organism>
<dbReference type="AlphaFoldDB" id="A0A2P8C8K0"/>
<dbReference type="PANTHER" id="PTHR43690:SF34">
    <property type="entry name" value="ZINC PROTEASE PQQL-LIKE"/>
    <property type="match status" value="1"/>
</dbReference>
<comment type="similarity">
    <text evidence="2 8">Belongs to the peptidase M16 family.</text>
</comment>
<dbReference type="GO" id="GO:0046872">
    <property type="term" value="F:metal ion binding"/>
    <property type="evidence" value="ECO:0007669"/>
    <property type="project" value="UniProtKB-KW"/>
</dbReference>
<keyword evidence="7" id="KW-0482">Metalloprotease</keyword>
<evidence type="ECO:0000313" key="12">
    <source>
        <dbReference type="EMBL" id="PSK81278.1"/>
    </source>
</evidence>
<keyword evidence="5" id="KW-0378">Hydrolase</keyword>
<name>A0A2P8C8K0_9BACT</name>
<comment type="caution">
    <text evidence="12">The sequence shown here is derived from an EMBL/GenBank/DDBJ whole genome shotgun (WGS) entry which is preliminary data.</text>
</comment>
<dbReference type="Pfam" id="PF05193">
    <property type="entry name" value="Peptidase_M16_C"/>
    <property type="match status" value="2"/>
</dbReference>
<dbReference type="OrthoDB" id="9811314at2"/>
<evidence type="ECO:0000256" key="1">
    <source>
        <dbReference type="ARBA" id="ARBA00001947"/>
    </source>
</evidence>
<accession>A0A2P8C8K0</accession>
<evidence type="ECO:0000256" key="9">
    <source>
        <dbReference type="SAM" id="SignalP"/>
    </source>
</evidence>
<dbReference type="Proteomes" id="UP000240621">
    <property type="component" value="Unassembled WGS sequence"/>
</dbReference>
<keyword evidence="4" id="KW-0479">Metal-binding</keyword>
<evidence type="ECO:0000259" key="10">
    <source>
        <dbReference type="Pfam" id="PF00675"/>
    </source>
</evidence>
<dbReference type="InterPro" id="IPR001431">
    <property type="entry name" value="Pept_M16_Zn_BS"/>
</dbReference>
<evidence type="ECO:0000313" key="13">
    <source>
        <dbReference type="Proteomes" id="UP000240621"/>
    </source>
</evidence>